<organism evidence="2 3">
    <name type="scientific">Mytilus edulis</name>
    <name type="common">Blue mussel</name>
    <dbReference type="NCBI Taxonomy" id="6550"/>
    <lineage>
        <taxon>Eukaryota</taxon>
        <taxon>Metazoa</taxon>
        <taxon>Spiralia</taxon>
        <taxon>Lophotrochozoa</taxon>
        <taxon>Mollusca</taxon>
        <taxon>Bivalvia</taxon>
        <taxon>Autobranchia</taxon>
        <taxon>Pteriomorphia</taxon>
        <taxon>Mytilida</taxon>
        <taxon>Mytiloidea</taxon>
        <taxon>Mytilidae</taxon>
        <taxon>Mytilinae</taxon>
        <taxon>Mytilus</taxon>
    </lineage>
</organism>
<accession>A0A8S3UBR3</accession>
<protein>
    <submittedName>
        <fullName evidence="2">Uncharacterized protein</fullName>
    </submittedName>
</protein>
<reference evidence="2" key="1">
    <citation type="submission" date="2021-03" db="EMBL/GenBank/DDBJ databases">
        <authorList>
            <person name="Bekaert M."/>
        </authorList>
    </citation>
    <scope>NUCLEOTIDE SEQUENCE</scope>
</reference>
<dbReference type="PANTHER" id="PTHR47331">
    <property type="entry name" value="PHD-TYPE DOMAIN-CONTAINING PROTEIN"/>
    <property type="match status" value="1"/>
</dbReference>
<evidence type="ECO:0000313" key="3">
    <source>
        <dbReference type="Proteomes" id="UP000683360"/>
    </source>
</evidence>
<dbReference type="Proteomes" id="UP000683360">
    <property type="component" value="Unassembled WGS sequence"/>
</dbReference>
<gene>
    <name evidence="2" type="ORF">MEDL_55881</name>
</gene>
<name>A0A8S3UBR3_MYTED</name>
<dbReference type="AlphaFoldDB" id="A0A8S3UBR3"/>
<feature type="compositionally biased region" description="Polar residues" evidence="1">
    <location>
        <begin position="200"/>
        <end position="210"/>
    </location>
</feature>
<dbReference type="EMBL" id="CAJPWZ010002714">
    <property type="protein sequence ID" value="CAG2243754.1"/>
    <property type="molecule type" value="Genomic_DNA"/>
</dbReference>
<proteinExistence type="predicted"/>
<evidence type="ECO:0000313" key="2">
    <source>
        <dbReference type="EMBL" id="CAG2243754.1"/>
    </source>
</evidence>
<evidence type="ECO:0000256" key="1">
    <source>
        <dbReference type="SAM" id="MobiDB-lite"/>
    </source>
</evidence>
<comment type="caution">
    <text evidence="2">The sequence shown here is derived from an EMBL/GenBank/DDBJ whole genome shotgun (WGS) entry which is preliminary data.</text>
</comment>
<keyword evidence="3" id="KW-1185">Reference proteome</keyword>
<sequence>MEKLPNRTLNYRRQHNVTFLPFSYALDFLKEISRIRSDPSLSNLYEQQPKKTSFSSTLLKQPKTFIARKPQVNTEKKTLNNSDHMCPVHGTPHSLNACREFSKCVKTKIIFNKPEKAVIKYAILDERSYKTLTCAELMDLLGVDNKSTGYRLSSCAGIVNMQGRRATGSVVESWDVSGLSPDPPQDPPRPRRHLVEDDSVSFNPRSQEGNTVGDALIAKEPSSCNSSGCLRSLYILLRDMSAYLCSHSDGFGSLSGGQNRFRSLVRCSVGGTHQSSRYESCVYFHPSVSRSQVPVNTEWEVHPSVFQEIILRWDRPLFATNRNNKLETYSKQIQLIIRC</sequence>
<feature type="region of interest" description="Disordered" evidence="1">
    <location>
        <begin position="172"/>
        <end position="212"/>
    </location>
</feature>